<dbReference type="Proteomes" id="UP000198327">
    <property type="component" value="Unassembled WGS sequence"/>
</dbReference>
<organism evidence="1 2">
    <name type="scientific">Rhodococcoides kyotonense</name>
    <dbReference type="NCBI Taxonomy" id="398843"/>
    <lineage>
        <taxon>Bacteria</taxon>
        <taxon>Bacillati</taxon>
        <taxon>Actinomycetota</taxon>
        <taxon>Actinomycetes</taxon>
        <taxon>Mycobacteriales</taxon>
        <taxon>Nocardiaceae</taxon>
        <taxon>Rhodococcoides</taxon>
    </lineage>
</organism>
<keyword evidence="2" id="KW-1185">Reference proteome</keyword>
<dbReference type="AlphaFoldDB" id="A0A239IQE7"/>
<protein>
    <recommendedName>
        <fullName evidence="3">DUF3558 domain-containing protein</fullName>
    </recommendedName>
</protein>
<name>A0A239IQE7_9NOCA</name>
<reference evidence="2" key="1">
    <citation type="submission" date="2017-06" db="EMBL/GenBank/DDBJ databases">
        <authorList>
            <person name="Varghese N."/>
            <person name="Submissions S."/>
        </authorList>
    </citation>
    <scope>NUCLEOTIDE SEQUENCE [LARGE SCALE GENOMIC DNA]</scope>
    <source>
        <strain evidence="2">JCM 23211</strain>
    </source>
</reference>
<dbReference type="RefSeq" id="WP_176444286.1">
    <property type="nucleotide sequence ID" value="NZ_FZOW01000007.1"/>
</dbReference>
<proteinExistence type="predicted"/>
<dbReference type="EMBL" id="FZOW01000007">
    <property type="protein sequence ID" value="SNS94654.1"/>
    <property type="molecule type" value="Genomic_DNA"/>
</dbReference>
<accession>A0A239IQE7</accession>
<evidence type="ECO:0000313" key="2">
    <source>
        <dbReference type="Proteomes" id="UP000198327"/>
    </source>
</evidence>
<gene>
    <name evidence="1" type="ORF">SAMN05421642_107125</name>
</gene>
<sequence length="173" mass="18600">MRKWVVVPLTAAVLVGACGRDVQPEATAGPTSWDPCSITPEAIAATGLDPTYRDEGWGEGIIVEDWEICTFKPLGVSVPYFLAVKSSVTQTFADVRRDSLEFEPRDVALGGRDAFTYRRVMGRSAVACNIAVDLPPGVVVFTVNYVKEDESDPCAIALTHATDLQSALPVAVK</sequence>
<dbReference type="Pfam" id="PF12079">
    <property type="entry name" value="DUF3558"/>
    <property type="match status" value="1"/>
</dbReference>
<evidence type="ECO:0008006" key="3">
    <source>
        <dbReference type="Google" id="ProtNLM"/>
    </source>
</evidence>
<dbReference type="InterPro" id="IPR024520">
    <property type="entry name" value="DUF3558"/>
</dbReference>
<evidence type="ECO:0000313" key="1">
    <source>
        <dbReference type="EMBL" id="SNS94654.1"/>
    </source>
</evidence>
<dbReference type="PROSITE" id="PS51257">
    <property type="entry name" value="PROKAR_LIPOPROTEIN"/>
    <property type="match status" value="1"/>
</dbReference>